<dbReference type="InterPro" id="IPR011009">
    <property type="entry name" value="Kinase-like_dom_sf"/>
</dbReference>
<dbReference type="AlphaFoldDB" id="A0A4S8P938"/>
<dbReference type="Gene3D" id="3.90.1200.10">
    <property type="match status" value="1"/>
</dbReference>
<dbReference type="OrthoDB" id="3837852at2"/>
<feature type="domain" description="Aminoglycoside phosphotransferase" evidence="2">
    <location>
        <begin position="26"/>
        <end position="269"/>
    </location>
</feature>
<sequence length="334" mass="36664">MTIRPAAALEAIASAFALGTVRAAEYLPHGILNRNWRIDTDRGRHALKELDALEPDLARRRLELLPRLAAAGVPVAEAVPSADGDLVPRIGARAYYLSPWIDGDHPRGEAMTPEASRHMGAVIGRIHTALADPATGLDAPKAPELAVMPLGEAVAAVAMHLRRIEDRTSPDDFDRAAAAGLRRRLDLLAAHGHRRPETAGTGPHGWTHGDCQNWNLLWRGGRIVAVLDWDRLRPNAYGEEIARAAMYQCVRADGSVDLANVAALIAGYRTESAIGTEALAEAARHRWWRIAASVWHLEYRYDKGVKAAEALFHSDERLLHWWTANLDEVEAAFM</sequence>
<dbReference type="PANTHER" id="PTHR21064:SF6">
    <property type="entry name" value="AMINOGLYCOSIDE PHOSPHOTRANSFERASE DOMAIN-CONTAINING PROTEIN"/>
    <property type="match status" value="1"/>
</dbReference>
<evidence type="ECO:0000256" key="1">
    <source>
        <dbReference type="ARBA" id="ARBA00038240"/>
    </source>
</evidence>
<comment type="caution">
    <text evidence="3">The sequence shown here is derived from an EMBL/GenBank/DDBJ whole genome shotgun (WGS) entry which is preliminary data.</text>
</comment>
<dbReference type="GO" id="GO:0019202">
    <property type="term" value="F:amino acid kinase activity"/>
    <property type="evidence" value="ECO:0007669"/>
    <property type="project" value="TreeGrafter"/>
</dbReference>
<comment type="similarity">
    <text evidence="1">Belongs to the pseudomonas-type ThrB family.</text>
</comment>
<dbReference type="EMBL" id="STGX01000013">
    <property type="protein sequence ID" value="THV26753.1"/>
    <property type="molecule type" value="Genomic_DNA"/>
</dbReference>
<dbReference type="RefSeq" id="WP_136530949.1">
    <property type="nucleotide sequence ID" value="NZ_STGX01000013.1"/>
</dbReference>
<name>A0A4S8P938_9ACTN</name>
<evidence type="ECO:0000313" key="4">
    <source>
        <dbReference type="Proteomes" id="UP000305792"/>
    </source>
</evidence>
<accession>A0A4S8P938</accession>
<dbReference type="Proteomes" id="UP000305792">
    <property type="component" value="Unassembled WGS sequence"/>
</dbReference>
<proteinExistence type="inferred from homology"/>
<evidence type="ECO:0000259" key="2">
    <source>
        <dbReference type="Pfam" id="PF01636"/>
    </source>
</evidence>
<organism evidence="3 4">
    <name type="scientific">Glycomyces paridis</name>
    <dbReference type="NCBI Taxonomy" id="2126555"/>
    <lineage>
        <taxon>Bacteria</taxon>
        <taxon>Bacillati</taxon>
        <taxon>Actinomycetota</taxon>
        <taxon>Actinomycetes</taxon>
        <taxon>Glycomycetales</taxon>
        <taxon>Glycomycetaceae</taxon>
        <taxon>Glycomyces</taxon>
    </lineage>
</organism>
<dbReference type="Gene3D" id="3.30.200.20">
    <property type="entry name" value="Phosphorylase Kinase, domain 1"/>
    <property type="match status" value="1"/>
</dbReference>
<gene>
    <name evidence="3" type="ORF">E9998_17350</name>
</gene>
<dbReference type="Pfam" id="PF01636">
    <property type="entry name" value="APH"/>
    <property type="match status" value="1"/>
</dbReference>
<reference evidence="3 4" key="1">
    <citation type="journal article" date="2018" name="Int. J. Syst. Evol. Microbiol.">
        <title>Glycomyces paridis sp. nov., isolated from the medicinal plant Paris polyphylla.</title>
        <authorList>
            <person name="Fang X.M."/>
            <person name="Bai J.L."/>
            <person name="Su J."/>
            <person name="Zhao L.L."/>
            <person name="Liu H.Y."/>
            <person name="Ma B.P."/>
            <person name="Zhang Y.Q."/>
            <person name="Yu L.Y."/>
        </authorList>
    </citation>
    <scope>NUCLEOTIDE SEQUENCE [LARGE SCALE GENOMIC DNA]</scope>
    <source>
        <strain evidence="3 4">CPCC 204357</strain>
    </source>
</reference>
<dbReference type="InterPro" id="IPR002575">
    <property type="entry name" value="Aminoglycoside_PTrfase"/>
</dbReference>
<dbReference type="InterPro" id="IPR050249">
    <property type="entry name" value="Pseudomonas-type_ThrB"/>
</dbReference>
<evidence type="ECO:0000313" key="3">
    <source>
        <dbReference type="EMBL" id="THV26753.1"/>
    </source>
</evidence>
<dbReference type="PANTHER" id="PTHR21064">
    <property type="entry name" value="AMINOGLYCOSIDE PHOSPHOTRANSFERASE DOMAIN-CONTAINING PROTEIN-RELATED"/>
    <property type="match status" value="1"/>
</dbReference>
<dbReference type="SUPFAM" id="SSF56112">
    <property type="entry name" value="Protein kinase-like (PK-like)"/>
    <property type="match status" value="1"/>
</dbReference>
<protein>
    <recommendedName>
        <fullName evidence="2">Aminoglycoside phosphotransferase domain-containing protein</fullName>
    </recommendedName>
</protein>
<keyword evidence="4" id="KW-1185">Reference proteome</keyword>